<sequence>MSDVSSSSSSSGAATLPPVGSSAAAPPQPAGALALVQELGGASLLQLVGAWDQLAARLPPQAGAGRGADVILEALKVAVAYAPAPPPAAAAAAAAAGDARRPGVSRPVARALSLASRLADIAASGLPIDAESIAAGILAEVLLSGQHAPSHAPWQAVPGSASGAGPAGSGSGALTLRVIEERVGPIVAQLVYDIQRARQLPARVELLDDTAASALRELCLSFYDVRATAVEVVARLDLLCSPDQPSYEQQVAALEALQMYAPMGHALGLGPVAQQLEDRCFQILFPESYVRTAAWLREEAVANAHTLQRCKAALAAAVHAQPQFAELAAGLELEGRQKSLFSTLKKLLRLGNTAAGGRAREQLYDLIGMRAIVTPHADLPPEAAEALAAEACYLVRDAACSLWECLPDRAKDYIAAPKSNGYQSLHSTVRVRSATLGASQAGCAGSSGGGEAPPARSHTTLELQIRTQAMHDRAERGEAAHGAYKGGLDAGQALKLKSMTDAVLQRAAAAAAPLAGPAGSEVTAGGSTSGGGNSSSPDAAAESLFRHMDQNGDGRISLEELQFALQELGVHEVRAQSRAAAELLQLASADEDAEGGAAEGGGGGAAVGSDGTIGFEAFMAFQRRVGLLQALSAVDHQQAHLLEVAVLPAAAETANSSSSMDEASLFSDPSRAALSWASGSWDSGDASSSGGGSRLAAGACRAAPLRRQAGASGGLAWRPAAQAGSRRPGMLVARAFIETSSSAAFGSSSDSADCGVDVQQAAASAGSLNGSAASSHRVGGGALNGVVALHDRQQRGDGSSSSSSSNGTSINGSSHHSSSHDVSSHGAGSNGAGSSHNDAASRSQRLLRKPKRRAHVDVEGAAAGARAPPAEDEAEVSEVDRQGATAVWKATRAVQGIVRLVSQEGPPLANATWQLVPAPSNPHPLLNAAGERVPAAAVGAGGAPGARVPALRVPEQGPCVVGAVLDRDCDYVLEVPTVSGRHLRLEAQRRPDAKGGYSRLLLTDLGSTNGTRVNRRLIQPGKEVPLRPGDLVSVAVPDIAFEVQVLPPPTPAVAASNGTLASTAAALGAEAPPALEGAAAEAAAAQQAAAAAPPVVAALRLCGALEAAAATQGQFPPGGAVYADLPDRARQLMTAGRHDQAYVLLLAGAMQKPWSGGLWAQLANLERQRARRGGGGGSYGVARAFYAAAAACFAALTPAWAGGALRAGAERAEGLVRVYSSWGQMEQGLGHASAGRTVLRRGLAAAREHPAGVAAAGAPRLLVSWAAREWKAGDGAEAQRLCVEALEAEPTNPFALTQLASIEAAAGQTDVARRLFERALEADPSHAAALQALGRLEATTGSLSRARELFRRALHLQPRSAFVLQAWGVAEARRGSKGRARVLLQQAIEADPTCRPAWHALGKLEDEAGNAEAARQHYQAVLRLAPGSVPTLNSLACLERRAGQLDAAEAALVAALAAHPAHLPSLYELAHVRDAQGRRGEAASLRWTAARAASSRAAALKDVAALRLPAPAEQRQQRQRW</sequence>
<evidence type="ECO:0000256" key="2">
    <source>
        <dbReference type="PROSITE-ProRule" id="PRU00339"/>
    </source>
</evidence>
<dbReference type="Pfam" id="PF13405">
    <property type="entry name" value="EF-hand_6"/>
    <property type="match status" value="1"/>
</dbReference>
<dbReference type="InterPro" id="IPR003107">
    <property type="entry name" value="HAT"/>
</dbReference>
<dbReference type="SMART" id="SM00028">
    <property type="entry name" value="TPR"/>
    <property type="match status" value="6"/>
</dbReference>
<dbReference type="CDD" id="cd05399">
    <property type="entry name" value="NT_Rel-Spo_like"/>
    <property type="match status" value="1"/>
</dbReference>
<dbReference type="EMBL" id="LHPF02000003">
    <property type="protein sequence ID" value="PSC75226.1"/>
    <property type="molecule type" value="Genomic_DNA"/>
</dbReference>
<dbReference type="InterPro" id="IPR018247">
    <property type="entry name" value="EF_Hand_1_Ca_BS"/>
</dbReference>
<dbReference type="SMART" id="SM00954">
    <property type="entry name" value="RelA_SpoT"/>
    <property type="match status" value="1"/>
</dbReference>
<keyword evidence="1" id="KW-0106">Calcium</keyword>
<evidence type="ECO:0000259" key="5">
    <source>
        <dbReference type="PROSITE" id="PS50222"/>
    </source>
</evidence>
<feature type="domain" description="FHA" evidence="4">
    <location>
        <begin position="959"/>
        <end position="1018"/>
    </location>
</feature>
<dbReference type="SMART" id="SM00386">
    <property type="entry name" value="HAT"/>
    <property type="match status" value="5"/>
</dbReference>
<dbReference type="PROSITE" id="PS50006">
    <property type="entry name" value="FHA_DOMAIN"/>
    <property type="match status" value="1"/>
</dbReference>
<dbReference type="SMART" id="SM00240">
    <property type="entry name" value="FHA"/>
    <property type="match status" value="1"/>
</dbReference>
<dbReference type="PROSITE" id="PS50222">
    <property type="entry name" value="EF_HAND_2"/>
    <property type="match status" value="1"/>
</dbReference>
<dbReference type="SUPFAM" id="SSF81301">
    <property type="entry name" value="Nucleotidyltransferase"/>
    <property type="match status" value="1"/>
</dbReference>
<dbReference type="Pfam" id="PF13432">
    <property type="entry name" value="TPR_16"/>
    <property type="match status" value="2"/>
</dbReference>
<dbReference type="Pfam" id="PF00498">
    <property type="entry name" value="FHA"/>
    <property type="match status" value="1"/>
</dbReference>
<dbReference type="InterPro" id="IPR002048">
    <property type="entry name" value="EF_hand_dom"/>
</dbReference>
<feature type="repeat" description="TPR" evidence="2">
    <location>
        <begin position="1327"/>
        <end position="1360"/>
    </location>
</feature>
<dbReference type="Gene3D" id="1.10.3210.10">
    <property type="entry name" value="Hypothetical protein af1432"/>
    <property type="match status" value="1"/>
</dbReference>
<dbReference type="InterPro" id="IPR000253">
    <property type="entry name" value="FHA_dom"/>
</dbReference>
<dbReference type="SUPFAM" id="SSF109604">
    <property type="entry name" value="HD-domain/PDEase-like"/>
    <property type="match status" value="1"/>
</dbReference>
<dbReference type="Gene3D" id="1.10.238.10">
    <property type="entry name" value="EF-hand"/>
    <property type="match status" value="1"/>
</dbReference>
<dbReference type="PANTHER" id="PTHR21262:SF12">
    <property type="entry name" value="GTP DIPHOSPHOKINASE CRSH, CHLOROPLASTIC-RELATED"/>
    <property type="match status" value="1"/>
</dbReference>
<dbReference type="InterPro" id="IPR011990">
    <property type="entry name" value="TPR-like_helical_dom_sf"/>
</dbReference>
<name>A0A2P6VM94_9CHLO</name>
<feature type="domain" description="EF-hand" evidence="5">
    <location>
        <begin position="536"/>
        <end position="571"/>
    </location>
</feature>
<feature type="compositionally biased region" description="Low complexity" evidence="3">
    <location>
        <begin position="512"/>
        <end position="526"/>
    </location>
</feature>
<feature type="region of interest" description="Disordered" evidence="3">
    <location>
        <begin position="512"/>
        <end position="539"/>
    </location>
</feature>
<dbReference type="Gene3D" id="1.25.40.10">
    <property type="entry name" value="Tetratricopeptide repeat domain"/>
    <property type="match status" value="1"/>
</dbReference>
<dbReference type="InterPro" id="IPR007685">
    <property type="entry name" value="RelA_SpoT"/>
</dbReference>
<evidence type="ECO:0000259" key="4">
    <source>
        <dbReference type="PROSITE" id="PS50006"/>
    </source>
</evidence>
<dbReference type="SMART" id="SM00054">
    <property type="entry name" value="EFh"/>
    <property type="match status" value="1"/>
</dbReference>
<feature type="repeat" description="TPR" evidence="2">
    <location>
        <begin position="1293"/>
        <end position="1326"/>
    </location>
</feature>
<dbReference type="Pfam" id="PF04607">
    <property type="entry name" value="RelA_SpoT"/>
    <property type="match status" value="1"/>
</dbReference>
<feature type="region of interest" description="Disordered" evidence="3">
    <location>
        <begin position="1"/>
        <end position="23"/>
    </location>
</feature>
<dbReference type="GO" id="GO:0006396">
    <property type="term" value="P:RNA processing"/>
    <property type="evidence" value="ECO:0007669"/>
    <property type="project" value="InterPro"/>
</dbReference>
<evidence type="ECO:0000256" key="1">
    <source>
        <dbReference type="ARBA" id="ARBA00022837"/>
    </source>
</evidence>
<evidence type="ECO:0000313" key="7">
    <source>
        <dbReference type="Proteomes" id="UP000239649"/>
    </source>
</evidence>
<protein>
    <submittedName>
        <fullName evidence="6">GTP diphosphokinase chloroplastic</fullName>
    </submittedName>
</protein>
<dbReference type="Gene3D" id="3.30.460.10">
    <property type="entry name" value="Beta Polymerase, domain 2"/>
    <property type="match status" value="1"/>
</dbReference>
<dbReference type="SUPFAM" id="SSF48452">
    <property type="entry name" value="TPR-like"/>
    <property type="match status" value="1"/>
</dbReference>
<gene>
    <name evidence="6" type="ORF">C2E20_1955</name>
</gene>
<dbReference type="InterPro" id="IPR019734">
    <property type="entry name" value="TPR_rpt"/>
</dbReference>
<dbReference type="PANTHER" id="PTHR21262">
    <property type="entry name" value="GUANOSINE-3',5'-BIS DIPHOSPHATE 3'-PYROPHOSPHOHYDROLASE"/>
    <property type="match status" value="1"/>
</dbReference>
<dbReference type="SUPFAM" id="SSF47473">
    <property type="entry name" value="EF-hand"/>
    <property type="match status" value="1"/>
</dbReference>
<feature type="compositionally biased region" description="Low complexity" evidence="3">
    <location>
        <begin position="796"/>
        <end position="817"/>
    </location>
</feature>
<dbReference type="InterPro" id="IPR011992">
    <property type="entry name" value="EF-hand-dom_pair"/>
</dbReference>
<dbReference type="CDD" id="cd00060">
    <property type="entry name" value="FHA"/>
    <property type="match status" value="1"/>
</dbReference>
<feature type="compositionally biased region" description="Low complexity" evidence="3">
    <location>
        <begin position="859"/>
        <end position="868"/>
    </location>
</feature>
<evidence type="ECO:0000256" key="3">
    <source>
        <dbReference type="SAM" id="MobiDB-lite"/>
    </source>
</evidence>
<accession>A0A2P6VM94</accession>
<feature type="compositionally biased region" description="Low complexity" evidence="3">
    <location>
        <begin position="824"/>
        <end position="841"/>
    </location>
</feature>
<dbReference type="PROSITE" id="PS50005">
    <property type="entry name" value="TPR"/>
    <property type="match status" value="3"/>
</dbReference>
<keyword evidence="2" id="KW-0802">TPR repeat</keyword>
<evidence type="ECO:0000313" key="6">
    <source>
        <dbReference type="EMBL" id="PSC75226.1"/>
    </source>
</evidence>
<dbReference type="SUPFAM" id="SSF49879">
    <property type="entry name" value="SMAD/FHA domain"/>
    <property type="match status" value="1"/>
</dbReference>
<dbReference type="GO" id="GO:0005509">
    <property type="term" value="F:calcium ion binding"/>
    <property type="evidence" value="ECO:0007669"/>
    <property type="project" value="InterPro"/>
</dbReference>
<feature type="repeat" description="TPR" evidence="2">
    <location>
        <begin position="1395"/>
        <end position="1428"/>
    </location>
</feature>
<dbReference type="Proteomes" id="UP000239649">
    <property type="component" value="Unassembled WGS sequence"/>
</dbReference>
<dbReference type="STRING" id="554055.A0A2P6VM94"/>
<dbReference type="InterPro" id="IPR008984">
    <property type="entry name" value="SMAD_FHA_dom_sf"/>
</dbReference>
<organism evidence="6 7">
    <name type="scientific">Micractinium conductrix</name>
    <dbReference type="NCBI Taxonomy" id="554055"/>
    <lineage>
        <taxon>Eukaryota</taxon>
        <taxon>Viridiplantae</taxon>
        <taxon>Chlorophyta</taxon>
        <taxon>core chlorophytes</taxon>
        <taxon>Trebouxiophyceae</taxon>
        <taxon>Chlorellales</taxon>
        <taxon>Chlorellaceae</taxon>
        <taxon>Chlorella clade</taxon>
        <taxon>Micractinium</taxon>
    </lineage>
</organism>
<feature type="region of interest" description="Disordered" evidence="3">
    <location>
        <begin position="792"/>
        <end position="878"/>
    </location>
</feature>
<comment type="caution">
    <text evidence="6">The sequence shown here is derived from an EMBL/GenBank/DDBJ whole genome shotgun (WGS) entry which is preliminary data.</text>
</comment>
<feature type="compositionally biased region" description="Basic residues" evidence="3">
    <location>
        <begin position="845"/>
        <end position="854"/>
    </location>
</feature>
<reference evidence="6 7" key="1">
    <citation type="journal article" date="2018" name="Plant J.">
        <title>Genome sequences of Chlorella sorokiniana UTEX 1602 and Micractinium conductrix SAG 241.80: implications to maltose excretion by a green alga.</title>
        <authorList>
            <person name="Arriola M.B."/>
            <person name="Velmurugan N."/>
            <person name="Zhang Y."/>
            <person name="Plunkett M.H."/>
            <person name="Hondzo H."/>
            <person name="Barney B.M."/>
        </authorList>
    </citation>
    <scope>NUCLEOTIDE SEQUENCE [LARGE SCALE GENOMIC DNA]</scope>
    <source>
        <strain evidence="6 7">SAG 241.80</strain>
    </source>
</reference>
<dbReference type="PROSITE" id="PS00018">
    <property type="entry name" value="EF_HAND_1"/>
    <property type="match status" value="1"/>
</dbReference>
<dbReference type="InterPro" id="IPR043519">
    <property type="entry name" value="NT_sf"/>
</dbReference>
<dbReference type="GO" id="GO:0016301">
    <property type="term" value="F:kinase activity"/>
    <property type="evidence" value="ECO:0007669"/>
    <property type="project" value="UniProtKB-KW"/>
</dbReference>
<dbReference type="Gene3D" id="2.60.200.20">
    <property type="match status" value="1"/>
</dbReference>
<proteinExistence type="predicted"/>
<keyword evidence="7" id="KW-1185">Reference proteome</keyword>
<dbReference type="OrthoDB" id="427950at2759"/>
<dbReference type="GO" id="GO:0015969">
    <property type="term" value="P:guanosine tetraphosphate metabolic process"/>
    <property type="evidence" value="ECO:0007669"/>
    <property type="project" value="InterPro"/>
</dbReference>